<keyword evidence="1" id="KW-1133">Transmembrane helix</keyword>
<gene>
    <name evidence="2" type="ORF">HMPREF9102_1401</name>
</gene>
<feature type="transmembrane region" description="Helical" evidence="1">
    <location>
        <begin position="33"/>
        <end position="52"/>
    </location>
</feature>
<keyword evidence="3" id="KW-1185">Reference proteome</keyword>
<sequence length="127" mass="14501">MKLLTVTYNSLLWSLLLATFLFNYTWLQMRVNIGYLFFALWLVLIILWELALRRHPVKRGFTVVSALLTIAIALLVEGRENLLVIPAAFIREGLHLESISFTSINLVLAVIIIGGFLVGLFRFLKSH</sequence>
<dbReference type="EMBL" id="AFTL01000012">
    <property type="protein sequence ID" value="EGS37379.1"/>
    <property type="molecule type" value="Genomic_DNA"/>
</dbReference>
<feature type="transmembrane region" description="Helical" evidence="1">
    <location>
        <begin position="59"/>
        <end position="76"/>
    </location>
</feature>
<feature type="transmembrane region" description="Helical" evidence="1">
    <location>
        <begin position="104"/>
        <end position="124"/>
    </location>
</feature>
<comment type="caution">
    <text evidence="2">The sequence shown here is derived from an EMBL/GenBank/DDBJ whole genome shotgun (WGS) entry which is preliminary data.</text>
</comment>
<dbReference type="RefSeq" id="WP_003711977.1">
    <property type="nucleotide sequence ID" value="NZ_AFTL01000012.1"/>
</dbReference>
<evidence type="ECO:0000256" key="1">
    <source>
        <dbReference type="SAM" id="Phobius"/>
    </source>
</evidence>
<evidence type="ECO:0000313" key="3">
    <source>
        <dbReference type="Proteomes" id="UP000006035"/>
    </source>
</evidence>
<dbReference type="Proteomes" id="UP000006035">
    <property type="component" value="Unassembled WGS sequence"/>
</dbReference>
<reference evidence="2 3" key="1">
    <citation type="submission" date="2011-05" db="EMBL/GenBank/DDBJ databases">
        <authorList>
            <person name="Durkin A.S."/>
            <person name="Kim M."/>
            <person name="Radune D."/>
            <person name="Hostetler J."/>
            <person name="Torralba M."/>
            <person name="Gillis M."/>
            <person name="Methe B."/>
            <person name="Sutton G."/>
            <person name="Nelson K.E."/>
        </authorList>
    </citation>
    <scope>NUCLEOTIDE SEQUENCE [LARGE SCALE GENOMIC DNA]</scope>
    <source>
        <strain evidence="2 3">F0423</strain>
    </source>
</reference>
<keyword evidence="1" id="KW-0472">Membrane</keyword>
<proteinExistence type="predicted"/>
<keyword evidence="1" id="KW-0812">Transmembrane</keyword>
<organism evidence="2 3">
    <name type="scientific">Limosilactobacillus oris F0423</name>
    <dbReference type="NCBI Taxonomy" id="944562"/>
    <lineage>
        <taxon>Bacteria</taxon>
        <taxon>Bacillati</taxon>
        <taxon>Bacillota</taxon>
        <taxon>Bacilli</taxon>
        <taxon>Lactobacillales</taxon>
        <taxon>Lactobacillaceae</taxon>
        <taxon>Limosilactobacillus</taxon>
    </lineage>
</organism>
<accession>A0ABN0D5Z9</accession>
<feature type="transmembrane region" description="Helical" evidence="1">
    <location>
        <begin position="7"/>
        <end position="27"/>
    </location>
</feature>
<protein>
    <submittedName>
        <fullName evidence="2">Uncharacterized protein</fullName>
    </submittedName>
</protein>
<name>A0ABN0D5Z9_9LACO</name>
<evidence type="ECO:0000313" key="2">
    <source>
        <dbReference type="EMBL" id="EGS37379.1"/>
    </source>
</evidence>